<name>A0ABQ1ZC08_9BACL</name>
<organism evidence="1 2">
    <name type="scientific">Paenibacillus silvae</name>
    <dbReference type="NCBI Taxonomy" id="1325358"/>
    <lineage>
        <taxon>Bacteria</taxon>
        <taxon>Bacillati</taxon>
        <taxon>Bacillota</taxon>
        <taxon>Bacilli</taxon>
        <taxon>Bacillales</taxon>
        <taxon>Paenibacillaceae</taxon>
        <taxon>Paenibacillus</taxon>
    </lineage>
</organism>
<dbReference type="Proteomes" id="UP000652153">
    <property type="component" value="Unassembled WGS sequence"/>
</dbReference>
<sequence>MCAKDAKRAAAQRTWKPAESVIHLNANVPTCIMDTMGTHVIRDIRTYMRNAKKRKHLGHEAGSG</sequence>
<evidence type="ECO:0000313" key="2">
    <source>
        <dbReference type="Proteomes" id="UP000652153"/>
    </source>
</evidence>
<gene>
    <name evidence="1" type="ORF">GCM10008014_29040</name>
</gene>
<accession>A0ABQ1ZC08</accession>
<dbReference type="EMBL" id="BMFU01000003">
    <property type="protein sequence ID" value="GGH57409.1"/>
    <property type="molecule type" value="Genomic_DNA"/>
</dbReference>
<reference evidence="2" key="1">
    <citation type="journal article" date="2019" name="Int. J. Syst. Evol. Microbiol.">
        <title>The Global Catalogue of Microorganisms (GCM) 10K type strain sequencing project: providing services to taxonomists for standard genome sequencing and annotation.</title>
        <authorList>
            <consortium name="The Broad Institute Genomics Platform"/>
            <consortium name="The Broad Institute Genome Sequencing Center for Infectious Disease"/>
            <person name="Wu L."/>
            <person name="Ma J."/>
        </authorList>
    </citation>
    <scope>NUCLEOTIDE SEQUENCE [LARGE SCALE GENOMIC DNA]</scope>
    <source>
        <strain evidence="2">CGMCC 1.12770</strain>
    </source>
</reference>
<keyword evidence="2" id="KW-1185">Reference proteome</keyword>
<comment type="caution">
    <text evidence="1">The sequence shown here is derived from an EMBL/GenBank/DDBJ whole genome shotgun (WGS) entry which is preliminary data.</text>
</comment>
<evidence type="ECO:0000313" key="1">
    <source>
        <dbReference type="EMBL" id="GGH57409.1"/>
    </source>
</evidence>
<proteinExistence type="predicted"/>
<protein>
    <submittedName>
        <fullName evidence="1">Uncharacterized protein</fullName>
    </submittedName>
</protein>